<protein>
    <submittedName>
        <fullName evidence="2">Uncharacterized protein</fullName>
    </submittedName>
</protein>
<gene>
    <name evidence="2" type="ORF">GN958_ATG16692</name>
</gene>
<proteinExistence type="predicted"/>
<dbReference type="Proteomes" id="UP000704712">
    <property type="component" value="Unassembled WGS sequence"/>
</dbReference>
<accession>A0A8S9U7D1</accession>
<feature type="compositionally biased region" description="Basic residues" evidence="1">
    <location>
        <begin position="126"/>
        <end position="139"/>
    </location>
</feature>
<evidence type="ECO:0000256" key="1">
    <source>
        <dbReference type="SAM" id="MobiDB-lite"/>
    </source>
</evidence>
<feature type="compositionally biased region" description="Polar residues" evidence="1">
    <location>
        <begin position="26"/>
        <end position="37"/>
    </location>
</feature>
<dbReference type="EMBL" id="JAACNO010002336">
    <property type="protein sequence ID" value="KAF4134128.1"/>
    <property type="molecule type" value="Genomic_DNA"/>
</dbReference>
<sequence length="200" mass="21255">MKAREFVVSQVRGRLLAREQEENMRLPSSGNMSQSGGNATGSQGGQSTTNAVFQFSTEGNDGPASRHGEPEPPTVSEGIYAATTVCKVWQTRHWYRECWQKDDQNSGNQQKNSGSRGSSRLGGGRHGGRGGGRHGKSGHKSCMANIGGALSMGDPDVMEWCLDSAATGNICNNLSQFTKIATIGDDLEMLCATGNTVSIN</sequence>
<dbReference type="AlphaFoldDB" id="A0A8S9U7D1"/>
<evidence type="ECO:0000313" key="3">
    <source>
        <dbReference type="Proteomes" id="UP000704712"/>
    </source>
</evidence>
<organism evidence="2 3">
    <name type="scientific">Phytophthora infestans</name>
    <name type="common">Potato late blight agent</name>
    <name type="synonym">Botrytis infestans</name>
    <dbReference type="NCBI Taxonomy" id="4787"/>
    <lineage>
        <taxon>Eukaryota</taxon>
        <taxon>Sar</taxon>
        <taxon>Stramenopiles</taxon>
        <taxon>Oomycota</taxon>
        <taxon>Peronosporomycetes</taxon>
        <taxon>Peronosporales</taxon>
        <taxon>Peronosporaceae</taxon>
        <taxon>Phytophthora</taxon>
    </lineage>
</organism>
<name>A0A8S9U7D1_PHYIN</name>
<comment type="caution">
    <text evidence="2">The sequence shown here is derived from an EMBL/GenBank/DDBJ whole genome shotgun (WGS) entry which is preliminary data.</text>
</comment>
<evidence type="ECO:0000313" key="2">
    <source>
        <dbReference type="EMBL" id="KAF4134128.1"/>
    </source>
</evidence>
<feature type="region of interest" description="Disordered" evidence="1">
    <location>
        <begin position="18"/>
        <end position="77"/>
    </location>
</feature>
<feature type="compositionally biased region" description="Polar residues" evidence="1">
    <location>
        <begin position="45"/>
        <end position="59"/>
    </location>
</feature>
<feature type="region of interest" description="Disordered" evidence="1">
    <location>
        <begin position="103"/>
        <end position="140"/>
    </location>
</feature>
<reference evidence="2" key="1">
    <citation type="submission" date="2020-03" db="EMBL/GenBank/DDBJ databases">
        <title>Hybrid Assembly of Korean Phytophthora infestans isolates.</title>
        <authorList>
            <person name="Prokchorchik M."/>
            <person name="Lee Y."/>
            <person name="Seo J."/>
            <person name="Cho J.-H."/>
            <person name="Park Y.-E."/>
            <person name="Jang D.-C."/>
            <person name="Im J.-S."/>
            <person name="Choi J.-G."/>
            <person name="Park H.-J."/>
            <person name="Lee G.-B."/>
            <person name="Lee Y.-G."/>
            <person name="Hong S.-Y."/>
            <person name="Cho K."/>
            <person name="Sohn K.H."/>
        </authorList>
    </citation>
    <scope>NUCLEOTIDE SEQUENCE</scope>
    <source>
        <strain evidence="2">KR_2_A2</strain>
    </source>
</reference>